<evidence type="ECO:0000256" key="12">
    <source>
        <dbReference type="ARBA" id="ARBA00048988"/>
    </source>
</evidence>
<dbReference type="GO" id="GO:0046872">
    <property type="term" value="F:metal ion binding"/>
    <property type="evidence" value="ECO:0007669"/>
    <property type="project" value="UniProtKB-KW"/>
</dbReference>
<dbReference type="NCBIfam" id="TIGR00595">
    <property type="entry name" value="priA"/>
    <property type="match status" value="1"/>
</dbReference>
<keyword evidence="4" id="KW-0547">Nucleotide-binding</keyword>
<dbReference type="InterPro" id="IPR042115">
    <property type="entry name" value="PriA_3primeBD_sf"/>
</dbReference>
<dbReference type="InterPro" id="IPR005259">
    <property type="entry name" value="PriA"/>
</dbReference>
<dbReference type="SMART" id="SM00487">
    <property type="entry name" value="DEXDc"/>
    <property type="match status" value="1"/>
</dbReference>
<dbReference type="InterPro" id="IPR014001">
    <property type="entry name" value="Helicase_ATP-bd"/>
</dbReference>
<organism evidence="14 15">
    <name type="scientific">Candidatus Acutalibacter ornithocaccae</name>
    <dbReference type="NCBI Taxonomy" id="2838416"/>
    <lineage>
        <taxon>Bacteria</taxon>
        <taxon>Bacillati</taxon>
        <taxon>Bacillota</taxon>
        <taxon>Clostridia</taxon>
        <taxon>Eubacteriales</taxon>
        <taxon>Acutalibacteraceae</taxon>
        <taxon>Acutalibacter</taxon>
    </lineage>
</organism>
<name>A0A9D2LYQ9_9FIRM</name>
<evidence type="ECO:0000256" key="7">
    <source>
        <dbReference type="ARBA" id="ARBA00022833"/>
    </source>
</evidence>
<evidence type="ECO:0000256" key="11">
    <source>
        <dbReference type="ARBA" id="ARBA00034808"/>
    </source>
</evidence>
<dbReference type="InterPro" id="IPR011545">
    <property type="entry name" value="DEAD/DEAH_box_helicase_dom"/>
</dbReference>
<keyword evidence="9" id="KW-0238">DNA-binding</keyword>
<keyword evidence="7" id="KW-0862">Zinc</keyword>
<dbReference type="GO" id="GO:0006269">
    <property type="term" value="P:DNA replication, synthesis of primer"/>
    <property type="evidence" value="ECO:0007669"/>
    <property type="project" value="UniProtKB-KW"/>
</dbReference>
<dbReference type="EMBL" id="DWXZ01000137">
    <property type="protein sequence ID" value="HJB37750.1"/>
    <property type="molecule type" value="Genomic_DNA"/>
</dbReference>
<dbReference type="GO" id="GO:0016787">
    <property type="term" value="F:hydrolase activity"/>
    <property type="evidence" value="ECO:0007669"/>
    <property type="project" value="UniProtKB-KW"/>
</dbReference>
<dbReference type="PROSITE" id="PS51192">
    <property type="entry name" value="HELICASE_ATP_BIND_1"/>
    <property type="match status" value="1"/>
</dbReference>
<dbReference type="GO" id="GO:0043138">
    <property type="term" value="F:3'-5' DNA helicase activity"/>
    <property type="evidence" value="ECO:0007669"/>
    <property type="project" value="UniProtKB-EC"/>
</dbReference>
<comment type="catalytic activity">
    <reaction evidence="12">
        <text>ATP + H2O = ADP + phosphate + H(+)</text>
        <dbReference type="Rhea" id="RHEA:13065"/>
        <dbReference type="ChEBI" id="CHEBI:15377"/>
        <dbReference type="ChEBI" id="CHEBI:15378"/>
        <dbReference type="ChEBI" id="CHEBI:30616"/>
        <dbReference type="ChEBI" id="CHEBI:43474"/>
        <dbReference type="ChEBI" id="CHEBI:456216"/>
        <dbReference type="EC" id="5.6.2.4"/>
    </reaction>
</comment>
<keyword evidence="10" id="KW-0413">Isomerase</keyword>
<dbReference type="Gene3D" id="3.40.50.300">
    <property type="entry name" value="P-loop containing nucleotide triphosphate hydrolases"/>
    <property type="match status" value="1"/>
</dbReference>
<keyword evidence="6" id="KW-0347">Helicase</keyword>
<evidence type="ECO:0000313" key="15">
    <source>
        <dbReference type="Proteomes" id="UP000824214"/>
    </source>
</evidence>
<reference evidence="14" key="1">
    <citation type="journal article" date="2021" name="PeerJ">
        <title>Extensive microbial diversity within the chicken gut microbiome revealed by metagenomics and culture.</title>
        <authorList>
            <person name="Gilroy R."/>
            <person name="Ravi A."/>
            <person name="Getino M."/>
            <person name="Pursley I."/>
            <person name="Horton D.L."/>
            <person name="Alikhan N.F."/>
            <person name="Baker D."/>
            <person name="Gharbi K."/>
            <person name="Hall N."/>
            <person name="Watson M."/>
            <person name="Adriaenssens E.M."/>
            <person name="Foster-Nyarko E."/>
            <person name="Jarju S."/>
            <person name="Secka A."/>
            <person name="Antonio M."/>
            <person name="Oren A."/>
            <person name="Chaudhuri R.R."/>
            <person name="La Ragione R."/>
            <person name="Hildebrand F."/>
            <person name="Pallen M.J."/>
        </authorList>
    </citation>
    <scope>NUCLEOTIDE SEQUENCE</scope>
    <source>
        <strain evidence="14">ChiBcolR8-3208</strain>
    </source>
</reference>
<comment type="caution">
    <text evidence="14">The sequence shown here is derived from an EMBL/GenBank/DDBJ whole genome shotgun (WGS) entry which is preliminary data.</text>
</comment>
<reference evidence="14" key="2">
    <citation type="submission" date="2021-04" db="EMBL/GenBank/DDBJ databases">
        <authorList>
            <person name="Gilroy R."/>
        </authorList>
    </citation>
    <scope>NUCLEOTIDE SEQUENCE</scope>
    <source>
        <strain evidence="14">ChiBcolR8-3208</strain>
    </source>
</reference>
<dbReference type="Pfam" id="PF00270">
    <property type="entry name" value="DEAD"/>
    <property type="match status" value="1"/>
</dbReference>
<dbReference type="Pfam" id="PF17764">
    <property type="entry name" value="PriA_3primeBD"/>
    <property type="match status" value="1"/>
</dbReference>
<evidence type="ECO:0000256" key="1">
    <source>
        <dbReference type="ARBA" id="ARBA00022515"/>
    </source>
</evidence>
<keyword evidence="3" id="KW-0479">Metal-binding</keyword>
<keyword evidence="1" id="KW-0639">Primosome</keyword>
<keyword evidence="8" id="KW-0067">ATP-binding</keyword>
<dbReference type="InterPro" id="IPR027417">
    <property type="entry name" value="P-loop_NTPase"/>
</dbReference>
<feature type="non-terminal residue" evidence="14">
    <location>
        <position position="535"/>
    </location>
</feature>
<dbReference type="GO" id="GO:1990077">
    <property type="term" value="C:primosome complex"/>
    <property type="evidence" value="ECO:0007669"/>
    <property type="project" value="UniProtKB-KW"/>
</dbReference>
<evidence type="ECO:0000256" key="3">
    <source>
        <dbReference type="ARBA" id="ARBA00022723"/>
    </source>
</evidence>
<protein>
    <recommendedName>
        <fullName evidence="11">DNA 3'-5' helicase</fullName>
        <ecNumber evidence="11">5.6.2.4</ecNumber>
    </recommendedName>
</protein>
<dbReference type="Gene3D" id="3.40.1440.60">
    <property type="entry name" value="PriA, 3(prime) DNA-binding domain"/>
    <property type="match status" value="1"/>
</dbReference>
<dbReference type="InterPro" id="IPR041222">
    <property type="entry name" value="PriA_3primeBD"/>
</dbReference>
<gene>
    <name evidence="14" type="primary">priA</name>
    <name evidence="14" type="ORF">H9942_06740</name>
</gene>
<dbReference type="GO" id="GO:0005524">
    <property type="term" value="F:ATP binding"/>
    <property type="evidence" value="ECO:0007669"/>
    <property type="project" value="UniProtKB-KW"/>
</dbReference>
<accession>A0A9D2LYQ9</accession>
<dbReference type="AlphaFoldDB" id="A0A9D2LYQ9"/>
<dbReference type="FunFam" id="3.40.50.300:FF:000489">
    <property type="entry name" value="Primosome assembly protein PriA"/>
    <property type="match status" value="1"/>
</dbReference>
<dbReference type="EC" id="5.6.2.4" evidence="11"/>
<evidence type="ECO:0000259" key="13">
    <source>
        <dbReference type="PROSITE" id="PS51192"/>
    </source>
</evidence>
<evidence type="ECO:0000256" key="9">
    <source>
        <dbReference type="ARBA" id="ARBA00023125"/>
    </source>
</evidence>
<dbReference type="PANTHER" id="PTHR30580:SF0">
    <property type="entry name" value="PRIMOSOMAL PROTEIN N"/>
    <property type="match status" value="1"/>
</dbReference>
<evidence type="ECO:0000256" key="8">
    <source>
        <dbReference type="ARBA" id="ARBA00022840"/>
    </source>
</evidence>
<evidence type="ECO:0000256" key="2">
    <source>
        <dbReference type="ARBA" id="ARBA00022705"/>
    </source>
</evidence>
<dbReference type="CDD" id="cd17929">
    <property type="entry name" value="DEXHc_priA"/>
    <property type="match status" value="1"/>
</dbReference>
<feature type="domain" description="Helicase ATP-binding" evidence="13">
    <location>
        <begin position="288"/>
        <end position="454"/>
    </location>
</feature>
<dbReference type="GO" id="GO:0006302">
    <property type="term" value="P:double-strand break repair"/>
    <property type="evidence" value="ECO:0007669"/>
    <property type="project" value="InterPro"/>
</dbReference>
<evidence type="ECO:0000256" key="6">
    <source>
        <dbReference type="ARBA" id="ARBA00022806"/>
    </source>
</evidence>
<keyword evidence="2" id="KW-0235">DNA replication</keyword>
<sequence length="535" mass="59867">MNEALFAKVAVENAVYHFDKLFTYRVPEHLRGQAVPGARVSVPFGAGNRRRVGLVFSLSGEGGEKVKDIDSVLDREPALSPPMLELAQWLKERYYCTLFEAAKLMIPTGYHLRLQDSCVLSPEFRDYDRENYTETQWRAILFLRGAGKSVPLDKLAQETGLEERSPELEDLLARGVLCKVNTAISRVGDATSKMVRPVPDYEGKLTPRQRDVYQTLLDCGEASEKELCYFTGASASVVRALVDKGAAEAFAYEVYRRPDFFQEEQLSPGAVTLSPAQEQALQGLLREYHNPQGSRSALLYGVTGSGKTSVFLKLIQHVREQGKGVIVMVPEISLTAQTIRQFRSWFGDGIALFHSGLSLGERLDEWKRVRRGEASIVVGTRSAVFAPVKDLGLIVIDEEQEHTYKSESSPRYDAREVARYRCWKEGAFCLFSSATPSVETTRMAQEKKMGFHRLEERFGQAALPQVELVDMNQDAPPGETSFGGTLARALQKNFQEGRQSILLLNRRGYHTFASCKTCHEVVSCPHCSISLTYHS</sequence>
<dbReference type="GO" id="GO:0006310">
    <property type="term" value="P:DNA recombination"/>
    <property type="evidence" value="ECO:0007669"/>
    <property type="project" value="InterPro"/>
</dbReference>
<evidence type="ECO:0000313" key="14">
    <source>
        <dbReference type="EMBL" id="HJB37750.1"/>
    </source>
</evidence>
<dbReference type="PANTHER" id="PTHR30580">
    <property type="entry name" value="PRIMOSOMAL PROTEIN N"/>
    <property type="match status" value="1"/>
</dbReference>
<proteinExistence type="predicted"/>
<dbReference type="Proteomes" id="UP000824214">
    <property type="component" value="Unassembled WGS sequence"/>
</dbReference>
<dbReference type="GO" id="GO:0006270">
    <property type="term" value="P:DNA replication initiation"/>
    <property type="evidence" value="ECO:0007669"/>
    <property type="project" value="TreeGrafter"/>
</dbReference>
<evidence type="ECO:0000256" key="5">
    <source>
        <dbReference type="ARBA" id="ARBA00022801"/>
    </source>
</evidence>
<evidence type="ECO:0000256" key="10">
    <source>
        <dbReference type="ARBA" id="ARBA00023235"/>
    </source>
</evidence>
<dbReference type="SUPFAM" id="SSF52540">
    <property type="entry name" value="P-loop containing nucleoside triphosphate hydrolases"/>
    <property type="match status" value="1"/>
</dbReference>
<keyword evidence="5" id="KW-0378">Hydrolase</keyword>
<dbReference type="GO" id="GO:0003677">
    <property type="term" value="F:DNA binding"/>
    <property type="evidence" value="ECO:0007669"/>
    <property type="project" value="UniProtKB-KW"/>
</dbReference>
<evidence type="ECO:0000256" key="4">
    <source>
        <dbReference type="ARBA" id="ARBA00022741"/>
    </source>
</evidence>